<feature type="transmembrane region" description="Helical" evidence="5">
    <location>
        <begin position="107"/>
        <end position="140"/>
    </location>
</feature>
<feature type="transmembrane region" description="Helical" evidence="5">
    <location>
        <begin position="386"/>
        <end position="405"/>
    </location>
</feature>
<evidence type="ECO:0000256" key="3">
    <source>
        <dbReference type="ARBA" id="ARBA00022989"/>
    </source>
</evidence>
<feature type="domain" description="O-antigen ligase-related" evidence="6">
    <location>
        <begin position="199"/>
        <end position="363"/>
    </location>
</feature>
<comment type="subcellular location">
    <subcellularLocation>
        <location evidence="1">Membrane</location>
        <topology evidence="1">Multi-pass membrane protein</topology>
    </subcellularLocation>
</comment>
<evidence type="ECO:0000313" key="7">
    <source>
        <dbReference type="EMBL" id="ARM85501.1"/>
    </source>
</evidence>
<evidence type="ECO:0000256" key="5">
    <source>
        <dbReference type="SAM" id="Phobius"/>
    </source>
</evidence>
<dbReference type="AlphaFoldDB" id="A0A1W6KDM4"/>
<dbReference type="InterPro" id="IPR051533">
    <property type="entry name" value="WaaL-like"/>
</dbReference>
<gene>
    <name evidence="7" type="ORF">MARSALSMR5_03468</name>
</gene>
<dbReference type="GO" id="GO:0016874">
    <property type="term" value="F:ligase activity"/>
    <property type="evidence" value="ECO:0007669"/>
    <property type="project" value="UniProtKB-KW"/>
</dbReference>
<keyword evidence="3 5" id="KW-1133">Transmembrane helix</keyword>
<dbReference type="PANTHER" id="PTHR37422:SF17">
    <property type="entry name" value="O-ANTIGEN LIGASE"/>
    <property type="match status" value="1"/>
</dbReference>
<name>A0A1W6KDM4_9GAMM</name>
<feature type="transmembrane region" description="Helical" evidence="5">
    <location>
        <begin position="215"/>
        <end position="233"/>
    </location>
</feature>
<evidence type="ECO:0000259" key="6">
    <source>
        <dbReference type="Pfam" id="PF04932"/>
    </source>
</evidence>
<keyword evidence="7" id="KW-0436">Ligase</keyword>
<feature type="transmembrane region" description="Helical" evidence="5">
    <location>
        <begin position="20"/>
        <end position="40"/>
    </location>
</feature>
<keyword evidence="4 5" id="KW-0472">Membrane</keyword>
<feature type="transmembrane region" description="Helical" evidence="5">
    <location>
        <begin position="160"/>
        <end position="179"/>
    </location>
</feature>
<proteinExistence type="predicted"/>
<feature type="transmembrane region" description="Helical" evidence="5">
    <location>
        <begin position="352"/>
        <end position="371"/>
    </location>
</feature>
<dbReference type="Proteomes" id="UP000193100">
    <property type="component" value="Chromosome"/>
</dbReference>
<feature type="transmembrane region" description="Helical" evidence="5">
    <location>
        <begin position="411"/>
        <end position="429"/>
    </location>
</feature>
<organism evidence="7 8">
    <name type="scientific">Marinobacter salarius</name>
    <dbReference type="NCBI Taxonomy" id="1420917"/>
    <lineage>
        <taxon>Bacteria</taxon>
        <taxon>Pseudomonadati</taxon>
        <taxon>Pseudomonadota</taxon>
        <taxon>Gammaproteobacteria</taxon>
        <taxon>Pseudomonadales</taxon>
        <taxon>Marinobacteraceae</taxon>
        <taxon>Marinobacter</taxon>
    </lineage>
</organism>
<evidence type="ECO:0000256" key="4">
    <source>
        <dbReference type="ARBA" id="ARBA00023136"/>
    </source>
</evidence>
<feature type="transmembrane region" description="Helical" evidence="5">
    <location>
        <begin position="245"/>
        <end position="263"/>
    </location>
</feature>
<dbReference type="InterPro" id="IPR007016">
    <property type="entry name" value="O-antigen_ligase-rel_domated"/>
</dbReference>
<dbReference type="GO" id="GO:0016020">
    <property type="term" value="C:membrane"/>
    <property type="evidence" value="ECO:0007669"/>
    <property type="project" value="UniProtKB-SubCell"/>
</dbReference>
<evidence type="ECO:0000256" key="1">
    <source>
        <dbReference type="ARBA" id="ARBA00004141"/>
    </source>
</evidence>
<reference evidence="7 8" key="1">
    <citation type="submission" date="2017-04" db="EMBL/GenBank/DDBJ databases">
        <title>Genome Sequence of Marinobacter salarius strain SMR5 Isolated from a culture of the Diatom Skeletonema marinoi.</title>
        <authorList>
            <person name="Topel M."/>
            <person name="Pinder M.I.M."/>
            <person name="Johansson O.N."/>
            <person name="Kourtchenko O."/>
            <person name="Godhe A."/>
            <person name="Clarke A.K."/>
        </authorList>
    </citation>
    <scope>NUCLEOTIDE SEQUENCE [LARGE SCALE GENOMIC DNA]</scope>
    <source>
        <strain evidence="7 8">SMR5</strain>
    </source>
</reference>
<evidence type="ECO:0000313" key="8">
    <source>
        <dbReference type="Proteomes" id="UP000193100"/>
    </source>
</evidence>
<dbReference type="PANTHER" id="PTHR37422">
    <property type="entry name" value="TEICHURONIC ACID BIOSYNTHESIS PROTEIN TUAE"/>
    <property type="match status" value="1"/>
</dbReference>
<feature type="transmembrane region" description="Helical" evidence="5">
    <location>
        <begin position="186"/>
        <end position="209"/>
    </location>
</feature>
<evidence type="ECO:0000256" key="2">
    <source>
        <dbReference type="ARBA" id="ARBA00022692"/>
    </source>
</evidence>
<sequence>MQLHKAVDNPLIISPPPYRWLVLLFAVAFLATPLLSVDWFESIKIPFYLCGAFVLFRYSAVARSSYPVWLMLLVIVQMTFTWVSLLIDHPEIARSGPSIEDYLDKFAFLIVAIALGGRTSNLTALVFLMAALIFMIPWVLGDGLDDFFHGLSGGREGLGLNPIRTALYLSLVVLGLLAFRKRFFGIHSIVSLGALIWAALFLLCIGTLLMTQTRGVLACLLLVVFVFGLHGALKKRRVLLRNKRYTGIALLSFLLILFVGIQTDLAGKNYDKFERELSTVQTIFEGDLDSLPNSSWGLRAQFWLVGAKWISERPFSGWGYRAGRYVLGQESKTNEKFKDYRQLHNSYLELTVRYGVGGLAIILSLFLWVLYQSHQACKRGNMSKELRNFTFTSVALFMLAANFYGLFFDDVYGLHIMTLLLGVPVSFIYKDLQVKRSESMQASSVEP</sequence>
<dbReference type="Pfam" id="PF04932">
    <property type="entry name" value="Wzy_C"/>
    <property type="match status" value="1"/>
</dbReference>
<accession>A0A1W6KDM4</accession>
<protein>
    <submittedName>
        <fullName evidence="7">O-antigen ligase</fullName>
    </submittedName>
</protein>
<dbReference type="EMBL" id="CP020931">
    <property type="protein sequence ID" value="ARM85501.1"/>
    <property type="molecule type" value="Genomic_DNA"/>
</dbReference>
<keyword evidence="2 5" id="KW-0812">Transmembrane</keyword>
<feature type="transmembrane region" description="Helical" evidence="5">
    <location>
        <begin position="68"/>
        <end position="87"/>
    </location>
</feature>